<accession>R0I9F4</accession>
<feature type="domain" description="Beta-galactosidase" evidence="11">
    <location>
        <begin position="395"/>
        <end position="573"/>
    </location>
</feature>
<gene>
    <name evidence="12" type="ORF">SETTUDRAFT_173831</name>
</gene>
<reference evidence="12 13" key="1">
    <citation type="journal article" date="2012" name="PLoS Pathog.">
        <title>Diverse lifestyles and strategies of plant pathogenesis encoded in the genomes of eighteen Dothideomycetes fungi.</title>
        <authorList>
            <person name="Ohm R.A."/>
            <person name="Feau N."/>
            <person name="Henrissat B."/>
            <person name="Schoch C.L."/>
            <person name="Horwitz B.A."/>
            <person name="Barry K.W."/>
            <person name="Condon B.J."/>
            <person name="Copeland A.C."/>
            <person name="Dhillon B."/>
            <person name="Glaser F."/>
            <person name="Hesse C.N."/>
            <person name="Kosti I."/>
            <person name="LaButti K."/>
            <person name="Lindquist E.A."/>
            <person name="Lucas S."/>
            <person name="Salamov A.A."/>
            <person name="Bradshaw R.E."/>
            <person name="Ciuffetti L."/>
            <person name="Hamelin R.C."/>
            <person name="Kema G.H.J."/>
            <person name="Lawrence C."/>
            <person name="Scott J.A."/>
            <person name="Spatafora J.W."/>
            <person name="Turgeon B.G."/>
            <person name="de Wit P.J.G.M."/>
            <person name="Zhong S."/>
            <person name="Goodwin S.B."/>
            <person name="Grigoriev I.V."/>
        </authorList>
    </citation>
    <scope>NUCLEOTIDE SEQUENCE [LARGE SCALE GENOMIC DNA]</scope>
    <source>
        <strain evidence="13">28A</strain>
    </source>
</reference>
<name>R0I9F4_EXST2</name>
<keyword evidence="5 8" id="KW-0378">Hydrolase</keyword>
<dbReference type="eggNOG" id="KOG0496">
    <property type="taxonomic scope" value="Eukaryota"/>
</dbReference>
<dbReference type="FunFam" id="2.60.120.260:FF:000065">
    <property type="entry name" value="Beta-galactosidase A"/>
    <property type="match status" value="1"/>
</dbReference>
<evidence type="ECO:0000313" key="13">
    <source>
        <dbReference type="Proteomes" id="UP000016935"/>
    </source>
</evidence>
<evidence type="ECO:0000256" key="8">
    <source>
        <dbReference type="RuleBase" id="RU000675"/>
    </source>
</evidence>
<keyword evidence="13" id="KW-1185">Reference proteome</keyword>
<dbReference type="OrthoDB" id="1657402at2759"/>
<dbReference type="Pfam" id="PF13363">
    <property type="entry name" value="BetaGal_dom3"/>
    <property type="match status" value="1"/>
</dbReference>
<proteinExistence type="inferred from homology"/>
<reference evidence="12 13" key="2">
    <citation type="journal article" date="2013" name="PLoS Genet.">
        <title>Comparative genome structure, secondary metabolite, and effector coding capacity across Cochliobolus pathogens.</title>
        <authorList>
            <person name="Condon B.J."/>
            <person name="Leng Y."/>
            <person name="Wu D."/>
            <person name="Bushley K.E."/>
            <person name="Ohm R.A."/>
            <person name="Otillar R."/>
            <person name="Martin J."/>
            <person name="Schackwitz W."/>
            <person name="Grimwood J."/>
            <person name="MohdZainudin N."/>
            <person name="Xue C."/>
            <person name="Wang R."/>
            <person name="Manning V.A."/>
            <person name="Dhillon B."/>
            <person name="Tu Z.J."/>
            <person name="Steffenson B.J."/>
            <person name="Salamov A."/>
            <person name="Sun H."/>
            <person name="Lowry S."/>
            <person name="LaButti K."/>
            <person name="Han J."/>
            <person name="Copeland A."/>
            <person name="Lindquist E."/>
            <person name="Barry K."/>
            <person name="Schmutz J."/>
            <person name="Baker S.E."/>
            <person name="Ciuffetti L.M."/>
            <person name="Grigoriev I.V."/>
            <person name="Zhong S."/>
            <person name="Turgeon B.G."/>
        </authorList>
    </citation>
    <scope>NUCLEOTIDE SEQUENCE [LARGE SCALE GENOMIC DNA]</scope>
    <source>
        <strain evidence="13">28A</strain>
    </source>
</reference>
<dbReference type="InterPro" id="IPR017853">
    <property type="entry name" value="GH"/>
</dbReference>
<dbReference type="Gene3D" id="2.60.120.260">
    <property type="entry name" value="Galactose-binding domain-like"/>
    <property type="match status" value="2"/>
</dbReference>
<keyword evidence="7 8" id="KW-0326">Glycosidase</keyword>
<dbReference type="Proteomes" id="UP000016935">
    <property type="component" value="Unassembled WGS sequence"/>
</dbReference>
<dbReference type="GO" id="GO:0004565">
    <property type="term" value="F:beta-galactosidase activity"/>
    <property type="evidence" value="ECO:0007669"/>
    <property type="project" value="UniProtKB-EC"/>
</dbReference>
<dbReference type="GO" id="GO:0005975">
    <property type="term" value="P:carbohydrate metabolic process"/>
    <property type="evidence" value="ECO:0007669"/>
    <property type="project" value="InterPro"/>
</dbReference>
<evidence type="ECO:0000256" key="3">
    <source>
        <dbReference type="ARBA" id="ARBA00012756"/>
    </source>
</evidence>
<dbReference type="InterPro" id="IPR031330">
    <property type="entry name" value="Gly_Hdrlase_35_cat"/>
</dbReference>
<evidence type="ECO:0000313" key="12">
    <source>
        <dbReference type="EMBL" id="EOA82105.1"/>
    </source>
</evidence>
<comment type="catalytic activity">
    <reaction evidence="1 8">
        <text>Hydrolysis of terminal non-reducing beta-D-galactose residues in beta-D-galactosides.</text>
        <dbReference type="EC" id="3.2.1.23"/>
    </reaction>
</comment>
<dbReference type="Gene3D" id="3.20.20.80">
    <property type="entry name" value="Glycosidases"/>
    <property type="match status" value="1"/>
</dbReference>
<dbReference type="InterPro" id="IPR008979">
    <property type="entry name" value="Galactose-bd-like_sf"/>
</dbReference>
<dbReference type="EC" id="3.2.1.23" evidence="3 8"/>
<dbReference type="SUPFAM" id="SSF49785">
    <property type="entry name" value="Galactose-binding domain-like"/>
    <property type="match status" value="2"/>
</dbReference>
<dbReference type="RefSeq" id="XP_008030421.1">
    <property type="nucleotide sequence ID" value="XM_008032230.1"/>
</dbReference>
<dbReference type="PROSITE" id="PS01182">
    <property type="entry name" value="GLYCOSYL_HYDROL_F35"/>
    <property type="match status" value="1"/>
</dbReference>
<dbReference type="InterPro" id="IPR001944">
    <property type="entry name" value="Glycoside_Hdrlase_35"/>
</dbReference>
<keyword evidence="6" id="KW-0325">Glycoprotein</keyword>
<keyword evidence="4 10" id="KW-0732">Signal</keyword>
<dbReference type="InterPro" id="IPR025972">
    <property type="entry name" value="BetaGal_dom3"/>
</dbReference>
<dbReference type="SUPFAM" id="SSF51011">
    <property type="entry name" value="Glycosyl hydrolase domain"/>
    <property type="match status" value="1"/>
</dbReference>
<comment type="similarity">
    <text evidence="2 9">Belongs to the glycosyl hydrolase 35 family.</text>
</comment>
<dbReference type="Gene3D" id="2.60.390.10">
    <property type="entry name" value="Beta-galactosidase, domain 3"/>
    <property type="match status" value="1"/>
</dbReference>
<dbReference type="Gene3D" id="2.102.20.10">
    <property type="entry name" value="Beta-galactosidase, domain 2"/>
    <property type="match status" value="1"/>
</dbReference>
<dbReference type="AlphaFoldDB" id="R0I9F4"/>
<organism evidence="12 13">
    <name type="scientific">Exserohilum turcicum (strain 28A)</name>
    <name type="common">Northern leaf blight fungus</name>
    <name type="synonym">Setosphaeria turcica</name>
    <dbReference type="NCBI Taxonomy" id="671987"/>
    <lineage>
        <taxon>Eukaryota</taxon>
        <taxon>Fungi</taxon>
        <taxon>Dikarya</taxon>
        <taxon>Ascomycota</taxon>
        <taxon>Pezizomycotina</taxon>
        <taxon>Dothideomycetes</taxon>
        <taxon>Pleosporomycetidae</taxon>
        <taxon>Pleosporales</taxon>
        <taxon>Pleosporineae</taxon>
        <taxon>Pleosporaceae</taxon>
        <taxon>Exserohilum</taxon>
    </lineage>
</organism>
<sequence length="1021" mass="110999">MTKGFSRLGGAVALGWLAAEGAARAVGYTPKDFIKPYKREALQDIVTWDEHSLFVNGERIFLYSGEVHPYRLPVPDLHLDIFQKIKALGYNGVSFYVDWALLEGKPGVYREEGVFDLQPFFDAAKEAGIYLIARPGPYINAEVSGGGFPGWLQRVNGMLRTRAPDYLASTDNYMKNIGATIAKAQITNGGPIILVQPENEYTQATSAIQPFPDPVYMTYVEDQIRNASIVVPLISNDASAKGNNAPGKPAAVDIYGHDGYPLGFDCANPTRWPDGNLPTNWRQLHEQQSPTTPYSIVEFQSGSFDPWGGPGFDKCGILVNAEFNRVFYKQLYSFGVTILNLYMTFGGTNWGNLGHPGGYTSYDYAAPIAEDRQVDREKYSELKLQASFLKASPTYLTASRGSASTSTWTTTSDLSVTPAHGNKTNFYFLRHAKYNSLASTSYRLHISTSAFGNITVPQMSGTSLTLNGRDAKVHVSDYDIGGTNIAYSTAEIFTWHKYDGKTVVFVYGGNGETHELSIEATGLEVLEGDVQSVATRGHTLLSFKADATRKVAKLGTDSPVYVYMLDRDEAYKYWSIDQAPHDSSSPVILKAGYLMRTAKVSGDTLALTGDVNATTPIEIIGGAPSGLSKLTFNGKDISFEKSKADTLTATVDFPKPDLNLPELGKLSWKYIDSLPEIQPGYDDSKWTIANLNKTYNSLRALTTPVSLYSSDYGFHTGTLLYRGTFTATGSETTFELSTQGGSAFGSSAWIGTHFLGSWRGYDAAMNCNSTFTLPNLTKGQKYTITIVIDNQGLDENWTIGTETMKNPRGILNYKLAGHAAADIAWKLTGNLGGEDYRDISRGPLNEGGLYVERQGLHLPGGLAAPDAKWQDTAGPVAAGLSAPGIGFFATEFKLDIPAGYDVPLSFSFTNTTTTSTSTSTSTTTAVAAGSSVPAFRAQLYINGWQYGKYVNNVGPQTKFPVPQGILNYSGTNYLGVSLWGLDAGATKMAGLELQVDAQIWSGMAKVETVVGEEWKRREAAY</sequence>
<dbReference type="InterPro" id="IPR025300">
    <property type="entry name" value="BetaGal_jelly_roll_dom"/>
</dbReference>
<dbReference type="PRINTS" id="PR00742">
    <property type="entry name" value="GLHYDRLASE35"/>
</dbReference>
<evidence type="ECO:0000256" key="9">
    <source>
        <dbReference type="RuleBase" id="RU003679"/>
    </source>
</evidence>
<dbReference type="SUPFAM" id="SSF117100">
    <property type="entry name" value="Beta-galactosidase LacA, domain 3"/>
    <property type="match status" value="1"/>
</dbReference>
<evidence type="ECO:0000256" key="6">
    <source>
        <dbReference type="ARBA" id="ARBA00023180"/>
    </source>
</evidence>
<dbReference type="Pfam" id="PF10435">
    <property type="entry name" value="BetaGal_dom2"/>
    <property type="match status" value="1"/>
</dbReference>
<dbReference type="InterPro" id="IPR018954">
    <property type="entry name" value="Betagal_dom2"/>
</dbReference>
<evidence type="ECO:0000256" key="10">
    <source>
        <dbReference type="SAM" id="SignalP"/>
    </source>
</evidence>
<dbReference type="InterPro" id="IPR037110">
    <property type="entry name" value="Betagal_dom2_sf"/>
</dbReference>
<evidence type="ECO:0000256" key="2">
    <source>
        <dbReference type="ARBA" id="ARBA00009809"/>
    </source>
</evidence>
<dbReference type="InterPro" id="IPR019801">
    <property type="entry name" value="Glyco_hydro_35_CS"/>
</dbReference>
<evidence type="ECO:0000256" key="1">
    <source>
        <dbReference type="ARBA" id="ARBA00001412"/>
    </source>
</evidence>
<evidence type="ECO:0000256" key="7">
    <source>
        <dbReference type="ARBA" id="ARBA00023295"/>
    </source>
</evidence>
<dbReference type="InterPro" id="IPR036833">
    <property type="entry name" value="BetaGal_dom3_sf"/>
</dbReference>
<feature type="chain" id="PRO_5004352765" description="Beta-galactosidase" evidence="10">
    <location>
        <begin position="24"/>
        <end position="1021"/>
    </location>
</feature>
<evidence type="ECO:0000256" key="4">
    <source>
        <dbReference type="ARBA" id="ARBA00022729"/>
    </source>
</evidence>
<dbReference type="STRING" id="671987.R0I9F4"/>
<dbReference type="GeneID" id="19401274"/>
<dbReference type="Pfam" id="PF01301">
    <property type="entry name" value="Glyco_hydro_35"/>
    <property type="match status" value="1"/>
</dbReference>
<dbReference type="HOGENOM" id="CLU_005732_2_0_1"/>
<protein>
    <recommendedName>
        <fullName evidence="3 8">Beta-galactosidase</fullName>
        <ecNumber evidence="3 8">3.2.1.23</ecNumber>
    </recommendedName>
</protein>
<evidence type="ECO:0000259" key="11">
    <source>
        <dbReference type="SMART" id="SM01029"/>
    </source>
</evidence>
<dbReference type="PANTHER" id="PTHR23421">
    <property type="entry name" value="BETA-GALACTOSIDASE RELATED"/>
    <property type="match status" value="1"/>
</dbReference>
<dbReference type="EMBL" id="KB908855">
    <property type="protein sequence ID" value="EOA82105.1"/>
    <property type="molecule type" value="Genomic_DNA"/>
</dbReference>
<dbReference type="Pfam" id="PF13364">
    <property type="entry name" value="BetaGal_ABD2"/>
    <property type="match status" value="2"/>
</dbReference>
<dbReference type="SMART" id="SM01029">
    <property type="entry name" value="BetaGal_dom2"/>
    <property type="match status" value="1"/>
</dbReference>
<dbReference type="FunFam" id="3.20.20.80:FF:000040">
    <property type="entry name" value="Beta-galactosidase A"/>
    <property type="match status" value="1"/>
</dbReference>
<evidence type="ECO:0000256" key="5">
    <source>
        <dbReference type="ARBA" id="ARBA00022801"/>
    </source>
</evidence>
<feature type="signal peptide" evidence="10">
    <location>
        <begin position="1"/>
        <end position="23"/>
    </location>
</feature>
<dbReference type="SUPFAM" id="SSF51445">
    <property type="entry name" value="(Trans)glycosidases"/>
    <property type="match status" value="1"/>
</dbReference>